<dbReference type="PANTHER" id="PTHR10773">
    <property type="entry name" value="DNA-DIRECTED RNA POLYMERASES I, II, AND III SUBUNIT RPABC2"/>
    <property type="match status" value="1"/>
</dbReference>
<dbReference type="Proteomes" id="UP000735302">
    <property type="component" value="Unassembled WGS sequence"/>
</dbReference>
<comment type="caution">
    <text evidence="3">The sequence shown here is derived from an EMBL/GenBank/DDBJ whole genome shotgun (WGS) entry which is preliminary data.</text>
</comment>
<feature type="compositionally biased region" description="Polar residues" evidence="1">
    <location>
        <begin position="359"/>
        <end position="369"/>
    </location>
</feature>
<gene>
    <name evidence="3" type="ORF">PoB_000402200</name>
</gene>
<protein>
    <submittedName>
        <fullName evidence="3">DNA repair protein rhp54</fullName>
    </submittedName>
</protein>
<feature type="compositionally biased region" description="Polar residues" evidence="1">
    <location>
        <begin position="252"/>
        <end position="262"/>
    </location>
</feature>
<dbReference type="EMBL" id="BLXT01000492">
    <property type="protein sequence ID" value="GFN77516.1"/>
    <property type="molecule type" value="Genomic_DNA"/>
</dbReference>
<feature type="compositionally biased region" description="Basic and acidic residues" evidence="1">
    <location>
        <begin position="266"/>
        <end position="276"/>
    </location>
</feature>
<keyword evidence="4" id="KW-1185">Reference proteome</keyword>
<reference evidence="3 4" key="1">
    <citation type="journal article" date="2021" name="Elife">
        <title>Chloroplast acquisition without the gene transfer in kleptoplastic sea slugs, Plakobranchus ocellatus.</title>
        <authorList>
            <person name="Maeda T."/>
            <person name="Takahashi S."/>
            <person name="Yoshida T."/>
            <person name="Shimamura S."/>
            <person name="Takaki Y."/>
            <person name="Nagai Y."/>
            <person name="Toyoda A."/>
            <person name="Suzuki Y."/>
            <person name="Arimoto A."/>
            <person name="Ishii H."/>
            <person name="Satoh N."/>
            <person name="Nishiyama T."/>
            <person name="Hasebe M."/>
            <person name="Maruyama T."/>
            <person name="Minagawa J."/>
            <person name="Obokata J."/>
            <person name="Shigenobu S."/>
        </authorList>
    </citation>
    <scope>NUCLEOTIDE SEQUENCE [LARGE SCALE GENOMIC DNA]</scope>
</reference>
<dbReference type="InterPro" id="IPR057191">
    <property type="entry name" value="DUF7869"/>
</dbReference>
<feature type="domain" description="DUF7869" evidence="2">
    <location>
        <begin position="725"/>
        <end position="852"/>
    </location>
</feature>
<feature type="region of interest" description="Disordered" evidence="1">
    <location>
        <begin position="244"/>
        <end position="310"/>
    </location>
</feature>
<name>A0AAV3Y506_9GAST</name>
<sequence length="954" mass="110439">MHQGMPTFKAPGRQCMFNALASAIANEKLSVEVWTSKTLDRILKVGDWLCVNSCLQEAFPIVDDLARPVWVDGVNYKINLQESLFGSLTIRVRPYAFIEEALNEVHEYAILTLGSDTPGYSMCLMKKAENFYIFDSHSRDEKGMPVPDGTAILTKHAASADVEMFLTELANSLKTADFFELTPFTISSHEEHFQSNETLLCEESDNFPINKTLLCEESDSFESEVEDIPLIAFKTLKDLVESKRKNKEQNKETPSSPAAQRSSKQKAKELLTDILRRQSPSPEIFGHISDSDADDDVEYTPPKPKKRKQHTYWFQPGSKTQQEDRSLLNAVTASTPAIHSGCNEPEILQITDIAPTPTSPSNTSMNISTCDGADFDQNTSVRGRRRQRNPENWAFNIAKQKRNKGEGYVNKKGKQVKSREMKYGCGERCRHQCKIMITQSNRESIFHNFWQLGCLLRQRDFLANNVFVKEKKRKKAKGESRRKRSLKWTFLVNGMQVEVCKKFFLDTLDISEKMVFTALEKQTETGTIKPDKRGKLNKRPNDKSDEKYFVRKHIDSFPRTESHYCRKETQRCYLSAELSLEKMYNLYVEEREAVKGSVVSLSTYKEVFYSEYNLGFFKRSKDKCDFCTEFENRQDKESMREEYDRHHKMKDQVRDLKNIDKDRAKTDCSFSAATFDLEDVLVTPKGSAKGFYYRRRISTYNLSIHEYGSDLGINNIWNERIGMRGSNEIGSCLYRYIKNQVEKGIKNISLYSDACGGQNRNRNILGLLWWARSKYDLEEIRHTFFISGHSHNEVDGIHSRIEQTCKNLDIYTTAQWAACIRTARKKPPRYEVHELSLHDFYDVKSISSQLQNLDVNTQREKINYLKLKRIRISSCKPNIIDMSYDYEPNGWFQLNLETKGRKQIMVPDAKCIDLNVLRKSPIPIDTEKLKDLDWLCDKCLIPEVHHIFYKALHD</sequence>
<dbReference type="Gene3D" id="3.90.70.120">
    <property type="match status" value="1"/>
</dbReference>
<evidence type="ECO:0000259" key="2">
    <source>
        <dbReference type="Pfam" id="PF25273"/>
    </source>
</evidence>
<dbReference type="Pfam" id="PF25273">
    <property type="entry name" value="DUF7869"/>
    <property type="match status" value="1"/>
</dbReference>
<dbReference type="AlphaFoldDB" id="A0AAV3Y506"/>
<dbReference type="PANTHER" id="PTHR10773:SF19">
    <property type="match status" value="1"/>
</dbReference>
<accession>A0AAV3Y506</accession>
<feature type="region of interest" description="Disordered" evidence="1">
    <location>
        <begin position="358"/>
        <end position="390"/>
    </location>
</feature>
<evidence type="ECO:0000313" key="3">
    <source>
        <dbReference type="EMBL" id="GFN77516.1"/>
    </source>
</evidence>
<evidence type="ECO:0000313" key="4">
    <source>
        <dbReference type="Proteomes" id="UP000735302"/>
    </source>
</evidence>
<proteinExistence type="predicted"/>
<organism evidence="3 4">
    <name type="scientific">Plakobranchus ocellatus</name>
    <dbReference type="NCBI Taxonomy" id="259542"/>
    <lineage>
        <taxon>Eukaryota</taxon>
        <taxon>Metazoa</taxon>
        <taxon>Spiralia</taxon>
        <taxon>Lophotrochozoa</taxon>
        <taxon>Mollusca</taxon>
        <taxon>Gastropoda</taxon>
        <taxon>Heterobranchia</taxon>
        <taxon>Euthyneura</taxon>
        <taxon>Panpulmonata</taxon>
        <taxon>Sacoglossa</taxon>
        <taxon>Placobranchoidea</taxon>
        <taxon>Plakobranchidae</taxon>
        <taxon>Plakobranchus</taxon>
    </lineage>
</organism>
<evidence type="ECO:0000256" key="1">
    <source>
        <dbReference type="SAM" id="MobiDB-lite"/>
    </source>
</evidence>